<dbReference type="InterPro" id="IPR011989">
    <property type="entry name" value="ARM-like"/>
</dbReference>
<gene>
    <name evidence="1" type="ORF">ASZ90_008968</name>
</gene>
<dbReference type="GO" id="GO:0016491">
    <property type="term" value="F:oxidoreductase activity"/>
    <property type="evidence" value="ECO:0007669"/>
    <property type="project" value="TreeGrafter"/>
</dbReference>
<dbReference type="InterPro" id="IPR016024">
    <property type="entry name" value="ARM-type_fold"/>
</dbReference>
<dbReference type="Gene3D" id="1.25.10.10">
    <property type="entry name" value="Leucine-rich Repeat Variant"/>
    <property type="match status" value="1"/>
</dbReference>
<dbReference type="InterPro" id="IPR004155">
    <property type="entry name" value="PBS_lyase_HEAT"/>
</dbReference>
<comment type="caution">
    <text evidence="1">The sequence shown here is derived from an EMBL/GenBank/DDBJ whole genome shotgun (WGS) entry which is preliminary data.</text>
</comment>
<dbReference type="SUPFAM" id="SSF48371">
    <property type="entry name" value="ARM repeat"/>
    <property type="match status" value="1"/>
</dbReference>
<proteinExistence type="predicted"/>
<evidence type="ECO:0000313" key="1">
    <source>
        <dbReference type="EMBL" id="KUG21279.1"/>
    </source>
</evidence>
<dbReference type="PANTHER" id="PTHR12697:SF5">
    <property type="entry name" value="DEOXYHYPUSINE HYDROXYLASE"/>
    <property type="match status" value="1"/>
</dbReference>
<sequence length="165" mass="17999">MGKIDRLAQALQHMDPEVRWVAILDLERMGGAGVVDLLALALRDNDNLSVRWRAAYALGNTGSSRAVEPLIGALSDESQHVRSQAAASLGRLADPRAAEPLILRLLDPDPAVRITAFRSLVEIGAPARQALKKASGKGDEGLQKTLKEILHEIDERERRRVGEMP</sequence>
<organism evidence="1">
    <name type="scientific">hydrocarbon metagenome</name>
    <dbReference type="NCBI Taxonomy" id="938273"/>
    <lineage>
        <taxon>unclassified sequences</taxon>
        <taxon>metagenomes</taxon>
        <taxon>ecological metagenomes</taxon>
    </lineage>
</organism>
<dbReference type="Pfam" id="PF03130">
    <property type="entry name" value="HEAT_PBS"/>
    <property type="match status" value="1"/>
</dbReference>
<accession>A0A0W8FK60</accession>
<protein>
    <recommendedName>
        <fullName evidence="2">HEAT repeat domain-containing protein</fullName>
    </recommendedName>
</protein>
<dbReference type="EMBL" id="LNQE01001079">
    <property type="protein sequence ID" value="KUG21279.1"/>
    <property type="molecule type" value="Genomic_DNA"/>
</dbReference>
<reference evidence="1" key="1">
    <citation type="journal article" date="2015" name="Proc. Natl. Acad. Sci. U.S.A.">
        <title>Networks of energetic and metabolic interactions define dynamics in microbial communities.</title>
        <authorList>
            <person name="Embree M."/>
            <person name="Liu J.K."/>
            <person name="Al-Bassam M.M."/>
            <person name="Zengler K."/>
        </authorList>
    </citation>
    <scope>NUCLEOTIDE SEQUENCE</scope>
</reference>
<dbReference type="SMART" id="SM00567">
    <property type="entry name" value="EZ_HEAT"/>
    <property type="match status" value="4"/>
</dbReference>
<dbReference type="Pfam" id="PF13646">
    <property type="entry name" value="HEAT_2"/>
    <property type="match status" value="1"/>
</dbReference>
<evidence type="ECO:0008006" key="2">
    <source>
        <dbReference type="Google" id="ProtNLM"/>
    </source>
</evidence>
<name>A0A0W8FK60_9ZZZZ</name>
<dbReference type="AlphaFoldDB" id="A0A0W8FK60"/>
<dbReference type="PANTHER" id="PTHR12697">
    <property type="entry name" value="PBS LYASE HEAT-LIKE PROTEIN"/>
    <property type="match status" value="1"/>
</dbReference>